<evidence type="ECO:0000313" key="1">
    <source>
        <dbReference type="EMBL" id="NEX62490.1"/>
    </source>
</evidence>
<reference evidence="1 2" key="1">
    <citation type="submission" date="2020-02" db="EMBL/GenBank/DDBJ databases">
        <authorList>
            <person name="Kim M.K."/>
        </authorList>
    </citation>
    <scope>NUCLEOTIDE SEQUENCE [LARGE SCALE GENOMIC DNA]</scope>
    <source>
        <strain evidence="1 2">17J57-3</strain>
    </source>
</reference>
<name>A0A6B3SNN6_9BURK</name>
<accession>A0A6B3SNN6</accession>
<protein>
    <submittedName>
        <fullName evidence="1">DUF2863 family protein</fullName>
    </submittedName>
</protein>
<comment type="caution">
    <text evidence="1">The sequence shown here is derived from an EMBL/GenBank/DDBJ whole genome shotgun (WGS) entry which is preliminary data.</text>
</comment>
<dbReference type="AlphaFoldDB" id="A0A6B3SNN6"/>
<sequence length="415" mass="45694">MRRFSKSSPNRLSADSQKLAALAQGSAQSASRLEERHWEHGLDSVLQRLLKNDHQDTIDATLEHLFRTDLTAYDALMEAVEACSESCRIDHDGVLHDVLLIAIPILAWTRFTIASGPIPEDTRAALIAQLHGHLLADNAKLALAPTLYSIDQLPRSHVETYALTQRMAQAAVKGSVPRQPVNSPETAPFLADTRYLIAAVATPAGSPLFRWQASMNPAERMHALSAWRKQAGPNLSSLLPGCGVELLMPEAYYIACREADKLIRPASIRAAVHFLTNSLSVDPSGLRAIIGGFSEDPVSGRVDEYRVGFTLRQMPEVVYGVVWPLYGQEDEEESAVISLESVMAPETVAEELRTPIEEIVALLRACGVTHIKRHNERFPMEFCDDCGAPLYPDQDGELVHAEMPEDVPSNTGHFH</sequence>
<keyword evidence="2" id="KW-1185">Reference proteome</keyword>
<proteinExistence type="predicted"/>
<dbReference type="EMBL" id="JAAIVB010000051">
    <property type="protein sequence ID" value="NEX62490.1"/>
    <property type="molecule type" value="Genomic_DNA"/>
</dbReference>
<organism evidence="1 2">
    <name type="scientific">Noviherbaspirillum galbum</name>
    <dbReference type="NCBI Taxonomy" id="2709383"/>
    <lineage>
        <taxon>Bacteria</taxon>
        <taxon>Pseudomonadati</taxon>
        <taxon>Pseudomonadota</taxon>
        <taxon>Betaproteobacteria</taxon>
        <taxon>Burkholderiales</taxon>
        <taxon>Oxalobacteraceae</taxon>
        <taxon>Noviherbaspirillum</taxon>
    </lineage>
</organism>
<evidence type="ECO:0000313" key="2">
    <source>
        <dbReference type="Proteomes" id="UP000482155"/>
    </source>
</evidence>
<dbReference type="RefSeq" id="WP_163964844.1">
    <property type="nucleotide sequence ID" value="NZ_JAAIVB010000051.1"/>
</dbReference>
<dbReference type="Proteomes" id="UP000482155">
    <property type="component" value="Unassembled WGS sequence"/>
</dbReference>
<dbReference type="Pfam" id="PF11062">
    <property type="entry name" value="DUF2863"/>
    <property type="match status" value="1"/>
</dbReference>
<gene>
    <name evidence="1" type="ORF">G3574_15485</name>
</gene>
<dbReference type="InterPro" id="IPR021292">
    <property type="entry name" value="DUF2863"/>
</dbReference>